<reference evidence="1" key="1">
    <citation type="submission" date="2014-09" db="EMBL/GenBank/DDBJ databases">
        <authorList>
            <person name="Magalhaes I.L.F."/>
            <person name="Oliveira U."/>
            <person name="Santos F.R."/>
            <person name="Vidigal T.H.D.A."/>
            <person name="Brescovit A.D."/>
            <person name="Santos A.J."/>
        </authorList>
    </citation>
    <scope>NUCLEOTIDE SEQUENCE</scope>
    <source>
        <tissue evidence="1">Shoot tissue taken approximately 20 cm above the soil surface</tissue>
    </source>
</reference>
<name>A0A0A8ZMV3_ARUDO</name>
<evidence type="ECO:0000313" key="1">
    <source>
        <dbReference type="EMBL" id="JAD40754.1"/>
    </source>
</evidence>
<organism evidence="1">
    <name type="scientific">Arundo donax</name>
    <name type="common">Giant reed</name>
    <name type="synonym">Donax arundinaceus</name>
    <dbReference type="NCBI Taxonomy" id="35708"/>
    <lineage>
        <taxon>Eukaryota</taxon>
        <taxon>Viridiplantae</taxon>
        <taxon>Streptophyta</taxon>
        <taxon>Embryophyta</taxon>
        <taxon>Tracheophyta</taxon>
        <taxon>Spermatophyta</taxon>
        <taxon>Magnoliopsida</taxon>
        <taxon>Liliopsida</taxon>
        <taxon>Poales</taxon>
        <taxon>Poaceae</taxon>
        <taxon>PACMAD clade</taxon>
        <taxon>Arundinoideae</taxon>
        <taxon>Arundineae</taxon>
        <taxon>Arundo</taxon>
    </lineage>
</organism>
<proteinExistence type="predicted"/>
<dbReference type="EMBL" id="GBRH01257141">
    <property type="protein sequence ID" value="JAD40754.1"/>
    <property type="molecule type" value="Transcribed_RNA"/>
</dbReference>
<dbReference type="AlphaFoldDB" id="A0A0A8ZMV3"/>
<accession>A0A0A8ZMV3</accession>
<reference evidence="1" key="2">
    <citation type="journal article" date="2015" name="Data Brief">
        <title>Shoot transcriptome of the giant reed, Arundo donax.</title>
        <authorList>
            <person name="Barrero R.A."/>
            <person name="Guerrero F.D."/>
            <person name="Moolhuijzen P."/>
            <person name="Goolsby J.A."/>
            <person name="Tidwell J."/>
            <person name="Bellgard S.E."/>
            <person name="Bellgard M.I."/>
        </authorList>
    </citation>
    <scope>NUCLEOTIDE SEQUENCE</scope>
    <source>
        <tissue evidence="1">Shoot tissue taken approximately 20 cm above the soil surface</tissue>
    </source>
</reference>
<protein>
    <submittedName>
        <fullName evidence="1">Uncharacterized protein</fullName>
    </submittedName>
</protein>
<sequence>MLSKLLFLQILMCKGKNFGKRYWCCCFR</sequence>